<feature type="compositionally biased region" description="Polar residues" evidence="2">
    <location>
        <begin position="1"/>
        <end position="21"/>
    </location>
</feature>
<reference evidence="4 5" key="1">
    <citation type="journal article" date="2020" name="Cell">
        <title>Large-Scale Comparative Analyses of Tick Genomes Elucidate Their Genetic Diversity and Vector Capacities.</title>
        <authorList>
            <consortium name="Tick Genome and Microbiome Consortium (TIGMIC)"/>
            <person name="Jia N."/>
            <person name="Wang J."/>
            <person name="Shi W."/>
            <person name="Du L."/>
            <person name="Sun Y."/>
            <person name="Zhan W."/>
            <person name="Jiang J.F."/>
            <person name="Wang Q."/>
            <person name="Zhang B."/>
            <person name="Ji P."/>
            <person name="Bell-Sakyi L."/>
            <person name="Cui X.M."/>
            <person name="Yuan T.T."/>
            <person name="Jiang B.G."/>
            <person name="Yang W.F."/>
            <person name="Lam T.T."/>
            <person name="Chang Q.C."/>
            <person name="Ding S.J."/>
            <person name="Wang X.J."/>
            <person name="Zhu J.G."/>
            <person name="Ruan X.D."/>
            <person name="Zhao L."/>
            <person name="Wei J.T."/>
            <person name="Ye R.Z."/>
            <person name="Que T.C."/>
            <person name="Du C.H."/>
            <person name="Zhou Y.H."/>
            <person name="Cheng J.X."/>
            <person name="Dai P.F."/>
            <person name="Guo W.B."/>
            <person name="Han X.H."/>
            <person name="Huang E.J."/>
            <person name="Li L.F."/>
            <person name="Wei W."/>
            <person name="Gao Y.C."/>
            <person name="Liu J.Z."/>
            <person name="Shao H.Z."/>
            <person name="Wang X."/>
            <person name="Wang C.C."/>
            <person name="Yang T.C."/>
            <person name="Huo Q.B."/>
            <person name="Li W."/>
            <person name="Chen H.Y."/>
            <person name="Chen S.E."/>
            <person name="Zhou L.G."/>
            <person name="Ni X.B."/>
            <person name="Tian J.H."/>
            <person name="Sheng Y."/>
            <person name="Liu T."/>
            <person name="Pan Y.S."/>
            <person name="Xia L.Y."/>
            <person name="Li J."/>
            <person name="Zhao F."/>
            <person name="Cao W.C."/>
        </authorList>
    </citation>
    <scope>NUCLEOTIDE SEQUENCE [LARGE SCALE GENOMIC DNA]</scope>
    <source>
        <strain evidence="4">HaeL-2018</strain>
    </source>
</reference>
<proteinExistence type="predicted"/>
<feature type="domain" description="CCHC-type" evidence="3">
    <location>
        <begin position="355"/>
        <end position="373"/>
    </location>
</feature>
<feature type="region of interest" description="Disordered" evidence="2">
    <location>
        <begin position="545"/>
        <end position="582"/>
    </location>
</feature>
<feature type="compositionally biased region" description="Polar residues" evidence="2">
    <location>
        <begin position="571"/>
        <end position="580"/>
    </location>
</feature>
<feature type="coiled-coil region" evidence="1">
    <location>
        <begin position="492"/>
        <end position="544"/>
    </location>
</feature>
<evidence type="ECO:0000256" key="1">
    <source>
        <dbReference type="SAM" id="Coils"/>
    </source>
</evidence>
<dbReference type="EMBL" id="JABSTR010000001">
    <property type="protein sequence ID" value="KAH9360112.1"/>
    <property type="molecule type" value="Genomic_DNA"/>
</dbReference>
<feature type="region of interest" description="Disordered" evidence="2">
    <location>
        <begin position="1"/>
        <end position="95"/>
    </location>
</feature>
<evidence type="ECO:0000256" key="2">
    <source>
        <dbReference type="SAM" id="MobiDB-lite"/>
    </source>
</evidence>
<dbReference type="Proteomes" id="UP000821853">
    <property type="component" value="Chromosome 1"/>
</dbReference>
<feature type="compositionally biased region" description="Basic and acidic residues" evidence="2">
    <location>
        <begin position="71"/>
        <end position="80"/>
    </location>
</feature>
<dbReference type="Gene3D" id="4.10.60.10">
    <property type="entry name" value="Zinc finger, CCHC-type"/>
    <property type="match status" value="1"/>
</dbReference>
<feature type="coiled-coil region" evidence="1">
    <location>
        <begin position="640"/>
        <end position="674"/>
    </location>
</feature>
<dbReference type="GO" id="GO:0003676">
    <property type="term" value="F:nucleic acid binding"/>
    <property type="evidence" value="ECO:0007669"/>
    <property type="project" value="InterPro"/>
</dbReference>
<dbReference type="SMART" id="SM00343">
    <property type="entry name" value="ZnF_C2HC"/>
    <property type="match status" value="2"/>
</dbReference>
<dbReference type="AlphaFoldDB" id="A0A9J6FBZ7"/>
<keyword evidence="1" id="KW-0175">Coiled coil</keyword>
<feature type="region of interest" description="Disordered" evidence="2">
    <location>
        <begin position="381"/>
        <end position="445"/>
    </location>
</feature>
<keyword evidence="5" id="KW-1185">Reference proteome</keyword>
<sequence length="684" mass="75770">MASPSIAGTGNSTPAISSGELTSHPPAAPPRGAEPAELMEVAPGGAPTTEGALRMRRKPSVAAADGLTTRTRTDRRQQHDSKRRRTESEDAGEATLRKAASFQADWCSRDPEDGAEGDGLWERATTRAKRKAALQRSGTSAKSARAAERTELGTFVLSIRPKERCSITSLNPQEVRRAICALSHNQQLSKHQLLRFNKESNTLTVHTCDEKQASAVLKLSALDTPSNPSFPVTVHQVPSDGMSRGVIYDCTPGETSETLVEALDSESVQVLQARPMGKKGAVLITFASRHPPRYVKYWDFLKRVSPYEPRSVACFRCHGPGHKQDVCPKEKAVCSQCGSSHEETPDACPQKDKKHCANCGKDGHLGTDKKCPARRLFNKKVKEATQERQSRSKSRRRKVFAPSASRETDTLNGTSTSRKPQRGRSQRAPKSKFSEPRDNQSLPQTDALSYATVASGVQISASKPGSSGFSSRCKGEIESELKQLDNETEVSTRDFENTLARLEKQLSEIQRSIDVTRTRFQEQLNARNEQKLVLQHRLKEWKEERARIDKAKSRQSPSPKRALVAAPPDAQQKQKSAGKSTTAITTAQKTTLQEQQPQQALPLAYEAPPWVTQFLQETRAQSMRLQAQAQTQAIQTNQAMQKWTDMHQSQQEEIKQLREILQKQQAQVTAVLLQHGQPAHHKPE</sequence>
<feature type="compositionally biased region" description="Basic residues" evidence="2">
    <location>
        <begin position="419"/>
        <end position="430"/>
    </location>
</feature>
<feature type="domain" description="CCHC-type" evidence="3">
    <location>
        <begin position="313"/>
        <end position="329"/>
    </location>
</feature>
<comment type="caution">
    <text evidence="4">The sequence shown here is derived from an EMBL/GenBank/DDBJ whole genome shotgun (WGS) entry which is preliminary data.</text>
</comment>
<name>A0A9J6FBZ7_HAELO</name>
<dbReference type="OMA" id="ARTHEHK"/>
<protein>
    <recommendedName>
        <fullName evidence="3">CCHC-type domain-containing protein</fullName>
    </recommendedName>
</protein>
<evidence type="ECO:0000313" key="5">
    <source>
        <dbReference type="Proteomes" id="UP000821853"/>
    </source>
</evidence>
<dbReference type="VEuPathDB" id="VectorBase:HLOH_050941"/>
<evidence type="ECO:0000259" key="3">
    <source>
        <dbReference type="SMART" id="SM00343"/>
    </source>
</evidence>
<dbReference type="GO" id="GO:0008270">
    <property type="term" value="F:zinc ion binding"/>
    <property type="evidence" value="ECO:0007669"/>
    <property type="project" value="InterPro"/>
</dbReference>
<feature type="compositionally biased region" description="Basic and acidic residues" evidence="2">
    <location>
        <begin position="381"/>
        <end position="390"/>
    </location>
</feature>
<gene>
    <name evidence="4" type="ORF">HPB48_003830</name>
</gene>
<dbReference type="OrthoDB" id="10022108at2759"/>
<evidence type="ECO:0000313" key="4">
    <source>
        <dbReference type="EMBL" id="KAH9360112.1"/>
    </source>
</evidence>
<accession>A0A9J6FBZ7</accession>
<organism evidence="4 5">
    <name type="scientific">Haemaphysalis longicornis</name>
    <name type="common">Bush tick</name>
    <dbReference type="NCBI Taxonomy" id="44386"/>
    <lineage>
        <taxon>Eukaryota</taxon>
        <taxon>Metazoa</taxon>
        <taxon>Ecdysozoa</taxon>
        <taxon>Arthropoda</taxon>
        <taxon>Chelicerata</taxon>
        <taxon>Arachnida</taxon>
        <taxon>Acari</taxon>
        <taxon>Parasitiformes</taxon>
        <taxon>Ixodida</taxon>
        <taxon>Ixodoidea</taxon>
        <taxon>Ixodidae</taxon>
        <taxon>Haemaphysalinae</taxon>
        <taxon>Haemaphysalis</taxon>
    </lineage>
</organism>
<dbReference type="InterPro" id="IPR001878">
    <property type="entry name" value="Znf_CCHC"/>
</dbReference>